<gene>
    <name evidence="4" type="ORF">RFI_16051</name>
</gene>
<evidence type="ECO:0000313" key="5">
    <source>
        <dbReference type="Proteomes" id="UP000023152"/>
    </source>
</evidence>
<comment type="caution">
    <text evidence="4">The sequence shown here is derived from an EMBL/GenBank/DDBJ whole genome shotgun (WGS) entry which is preliminary data.</text>
</comment>
<name>X6N764_RETFI</name>
<feature type="transmembrane region" description="Helical" evidence="2">
    <location>
        <begin position="37"/>
        <end position="57"/>
    </location>
</feature>
<dbReference type="EMBL" id="ASPP01011893">
    <property type="protein sequence ID" value="ETO21152.1"/>
    <property type="molecule type" value="Genomic_DNA"/>
</dbReference>
<keyword evidence="5" id="KW-1185">Reference proteome</keyword>
<dbReference type="PROSITE" id="PS50245">
    <property type="entry name" value="CAP_GLY_2"/>
    <property type="match status" value="1"/>
</dbReference>
<feature type="region of interest" description="Disordered" evidence="1">
    <location>
        <begin position="155"/>
        <end position="273"/>
    </location>
</feature>
<dbReference type="Gene3D" id="2.30.30.190">
    <property type="entry name" value="CAP Gly-rich-like domain"/>
    <property type="match status" value="1"/>
</dbReference>
<keyword evidence="2" id="KW-0472">Membrane</keyword>
<dbReference type="OrthoDB" id="10038993at2759"/>
<feature type="compositionally biased region" description="Acidic residues" evidence="1">
    <location>
        <begin position="417"/>
        <end position="437"/>
    </location>
</feature>
<keyword evidence="2" id="KW-0812">Transmembrane</keyword>
<proteinExistence type="predicted"/>
<feature type="transmembrane region" description="Helical" evidence="2">
    <location>
        <begin position="351"/>
        <end position="372"/>
    </location>
</feature>
<feature type="compositionally biased region" description="Basic residues" evidence="1">
    <location>
        <begin position="239"/>
        <end position="250"/>
    </location>
</feature>
<reference evidence="4 5" key="1">
    <citation type="journal article" date="2013" name="Curr. Biol.">
        <title>The Genome of the Foraminiferan Reticulomyxa filosa.</title>
        <authorList>
            <person name="Glockner G."/>
            <person name="Hulsmann N."/>
            <person name="Schleicher M."/>
            <person name="Noegel A.A."/>
            <person name="Eichinger L."/>
            <person name="Gallinger C."/>
            <person name="Pawlowski J."/>
            <person name="Sierra R."/>
            <person name="Euteneuer U."/>
            <person name="Pillet L."/>
            <person name="Moustafa A."/>
            <person name="Platzer M."/>
            <person name="Groth M."/>
            <person name="Szafranski K."/>
            <person name="Schliwa M."/>
        </authorList>
    </citation>
    <scope>NUCLEOTIDE SEQUENCE [LARGE SCALE GENOMIC DNA]</scope>
</reference>
<evidence type="ECO:0000259" key="3">
    <source>
        <dbReference type="PROSITE" id="PS50245"/>
    </source>
</evidence>
<dbReference type="SMART" id="SM01052">
    <property type="entry name" value="CAP_GLY"/>
    <property type="match status" value="1"/>
</dbReference>
<evidence type="ECO:0000313" key="4">
    <source>
        <dbReference type="EMBL" id="ETO21152.1"/>
    </source>
</evidence>
<dbReference type="SUPFAM" id="SSF74924">
    <property type="entry name" value="Cap-Gly domain"/>
    <property type="match status" value="1"/>
</dbReference>
<organism evidence="4 5">
    <name type="scientific">Reticulomyxa filosa</name>
    <dbReference type="NCBI Taxonomy" id="46433"/>
    <lineage>
        <taxon>Eukaryota</taxon>
        <taxon>Sar</taxon>
        <taxon>Rhizaria</taxon>
        <taxon>Retaria</taxon>
        <taxon>Foraminifera</taxon>
        <taxon>Monothalamids</taxon>
        <taxon>Reticulomyxidae</taxon>
        <taxon>Reticulomyxa</taxon>
    </lineage>
</organism>
<feature type="compositionally biased region" description="Basic and acidic residues" evidence="1">
    <location>
        <begin position="447"/>
        <end position="463"/>
    </location>
</feature>
<sequence length="630" mass="70535">MANLRLIYHNGKVVDISLQVNDWVAADQYIGLLKFSYLVYIYTYIFFFFNIILMVIIKKNCDPSKKKKKIKKNKKRYVGRRKGSNDYWLGLECVEPVKNGHDGKMQGLRYFNCASGYGVLVAMSTFVRKFNANDIKAVLLYLSCQIQDSILKESKENKRDQREDVPNTMPSIAYRYSDDGMASSSERHSTDVHRSIEKSNEQLYFRRGKHLNGKKSPIRSRAVNNNINNNNNSNNNNNKNKHNKNNKANKKSQPTHGMKSVTPKANRSVPITASNNRPGHSWLTVNYFTENVASVSLDIFCVFYFYGGNQGLLKQSPRVSVALARSGAVSIAKEDRVGISRSNANRSGDTLSLANGKIVFVFFFFFGCWLTGTLDTQKSVETHLPAHLGLKQQNSNTSDVSGSDDEDESSLSSESSKEEEEVNNKEEGEETKEEESGEAMQNLQEQKSFEEKSDSNESGERGRTISNRILKRRSTIISLVENPSSFFNPGIMTSRLPNSSERSATSTGDVLIGQSIRDSAVEPLQRFSLVTVDWTGGSLSNDEISDNEVADKVDLSPAIVEIEMPPQCTIETLTQYLGALKSDIVPTGQTSPKGLHRIVRARFDTRLEAEIAISLLKLESIVATLKTSRK</sequence>
<dbReference type="InterPro" id="IPR036859">
    <property type="entry name" value="CAP-Gly_dom_sf"/>
</dbReference>
<dbReference type="InterPro" id="IPR000938">
    <property type="entry name" value="CAP-Gly_domain"/>
</dbReference>
<feature type="compositionally biased region" description="Low complexity" evidence="1">
    <location>
        <begin position="224"/>
        <end position="238"/>
    </location>
</feature>
<feature type="compositionally biased region" description="Basic and acidic residues" evidence="1">
    <location>
        <begin position="155"/>
        <end position="165"/>
    </location>
</feature>
<feature type="region of interest" description="Disordered" evidence="1">
    <location>
        <begin position="391"/>
        <end position="467"/>
    </location>
</feature>
<accession>X6N764</accession>
<protein>
    <recommendedName>
        <fullName evidence="3">CAP-Gly domain-containing protein</fullName>
    </recommendedName>
</protein>
<dbReference type="Proteomes" id="UP000023152">
    <property type="component" value="Unassembled WGS sequence"/>
</dbReference>
<keyword evidence="2" id="KW-1133">Transmembrane helix</keyword>
<feature type="domain" description="CAP-Gly" evidence="3">
    <location>
        <begin position="79"/>
        <end position="128"/>
    </location>
</feature>
<evidence type="ECO:0000256" key="2">
    <source>
        <dbReference type="SAM" id="Phobius"/>
    </source>
</evidence>
<feature type="compositionally biased region" description="Polar residues" evidence="1">
    <location>
        <begin position="263"/>
        <end position="273"/>
    </location>
</feature>
<feature type="compositionally biased region" description="Basic residues" evidence="1">
    <location>
        <begin position="206"/>
        <end position="218"/>
    </location>
</feature>
<dbReference type="Pfam" id="PF01302">
    <property type="entry name" value="CAP_GLY"/>
    <property type="match status" value="1"/>
</dbReference>
<feature type="compositionally biased region" description="Basic and acidic residues" evidence="1">
    <location>
        <begin position="185"/>
        <end position="200"/>
    </location>
</feature>
<evidence type="ECO:0000256" key="1">
    <source>
        <dbReference type="SAM" id="MobiDB-lite"/>
    </source>
</evidence>
<dbReference type="AlphaFoldDB" id="X6N764"/>